<gene>
    <name evidence="1" type="ORF">S01H1_72156</name>
</gene>
<protein>
    <submittedName>
        <fullName evidence="1">Uncharacterized protein</fullName>
    </submittedName>
</protein>
<reference evidence="1" key="1">
    <citation type="journal article" date="2014" name="Front. Microbiol.">
        <title>High frequency of phylogenetically diverse reductive dehalogenase-homologous genes in deep subseafloor sedimentary metagenomes.</title>
        <authorList>
            <person name="Kawai M."/>
            <person name="Futagami T."/>
            <person name="Toyoda A."/>
            <person name="Takaki Y."/>
            <person name="Nishi S."/>
            <person name="Hori S."/>
            <person name="Arai W."/>
            <person name="Tsubouchi T."/>
            <person name="Morono Y."/>
            <person name="Uchiyama I."/>
            <person name="Ito T."/>
            <person name="Fujiyama A."/>
            <person name="Inagaki F."/>
            <person name="Takami H."/>
        </authorList>
    </citation>
    <scope>NUCLEOTIDE SEQUENCE</scope>
    <source>
        <strain evidence="1">Expedition CK06-06</strain>
    </source>
</reference>
<proteinExistence type="predicted"/>
<feature type="non-terminal residue" evidence="1">
    <location>
        <position position="244"/>
    </location>
</feature>
<evidence type="ECO:0000313" key="1">
    <source>
        <dbReference type="EMBL" id="GAG32879.1"/>
    </source>
</evidence>
<dbReference type="InterPro" id="IPR011990">
    <property type="entry name" value="TPR-like_helical_dom_sf"/>
</dbReference>
<sequence>TMEIVAFNDPLIEENLSEAVKKNPDDMALRYKRARALFDAGKLVDAADEYKTVFEKVDREATFNGSSLFERVGGELNACCLRLIDESLARGDMKEALKYAELGFEAAIDPTLKVRTAFALATIHDFAKNGVESVRAYRKVISDIPGTMYDIGDGIQHSSHYYATARIGELITKYGRQCYANFDEEAAKAGVAVLAGADEQAHIAFYEKYPNSLAANKVMTHLAGIYEKSGRASMALVVYKNMAG</sequence>
<dbReference type="EMBL" id="BARS01048099">
    <property type="protein sequence ID" value="GAG32879.1"/>
    <property type="molecule type" value="Genomic_DNA"/>
</dbReference>
<accession>X0WPF9</accession>
<dbReference type="AlphaFoldDB" id="X0WPF9"/>
<name>X0WPF9_9ZZZZ</name>
<dbReference type="SUPFAM" id="SSF48452">
    <property type="entry name" value="TPR-like"/>
    <property type="match status" value="1"/>
</dbReference>
<comment type="caution">
    <text evidence="1">The sequence shown here is derived from an EMBL/GenBank/DDBJ whole genome shotgun (WGS) entry which is preliminary data.</text>
</comment>
<dbReference type="Gene3D" id="1.25.40.10">
    <property type="entry name" value="Tetratricopeptide repeat domain"/>
    <property type="match status" value="1"/>
</dbReference>
<organism evidence="1">
    <name type="scientific">marine sediment metagenome</name>
    <dbReference type="NCBI Taxonomy" id="412755"/>
    <lineage>
        <taxon>unclassified sequences</taxon>
        <taxon>metagenomes</taxon>
        <taxon>ecological metagenomes</taxon>
    </lineage>
</organism>
<feature type="non-terminal residue" evidence="1">
    <location>
        <position position="1"/>
    </location>
</feature>